<organism evidence="1 2">
    <name type="scientific">Sphingomonas phage vB_StuS_MMDA13</name>
    <dbReference type="NCBI Taxonomy" id="2686378"/>
    <lineage>
        <taxon>Viruses</taxon>
        <taxon>Duplodnaviria</taxon>
        <taxon>Heunggongvirae</taxon>
        <taxon>Uroviricota</taxon>
        <taxon>Caudoviricetes</taxon>
        <taxon>Queuovirinae</taxon>
        <taxon>Torvergatavirus</taxon>
        <taxon>Torvergatavirus MMDA13</taxon>
    </lineage>
</organism>
<name>A0A7G3PIG5_9CAUD</name>
<keyword evidence="2" id="KW-1185">Reference proteome</keyword>
<gene>
    <name evidence="1" type="ORF">MMDA13_gp54</name>
</gene>
<reference evidence="1 2" key="1">
    <citation type="journal article" date="2020" name="Viruses">
        <title>Characterization of vB_StuS_MMDA13, a Newly Discovered Bacteriophage Infecting the Agar-Degrading Species Sphingomonas turrisvirgatae.</title>
        <authorList>
            <person name="Marmo P."/>
            <person name="Thaller M.C."/>
            <person name="Di Lallo G."/>
            <person name="Henrici De Angelis L."/>
            <person name="Poerio N."/>
            <person name="De Santis F."/>
            <person name="Fraziano M."/>
            <person name="Migliore L."/>
            <person name="D'Andrea M.M."/>
        </authorList>
    </citation>
    <scope>NUCLEOTIDE SEQUENCE [LARGE SCALE GENOMIC DNA]</scope>
</reference>
<evidence type="ECO:0000313" key="1">
    <source>
        <dbReference type="EMBL" id="QHB80487.1"/>
    </source>
</evidence>
<dbReference type="Proteomes" id="UP000515820">
    <property type="component" value="Segment"/>
</dbReference>
<proteinExistence type="predicted"/>
<sequence length="47" mass="5456">MVNRAERFVNYEFHLTYASAGHTRLRTRTPAAYIAAQNKSHIGRICY</sequence>
<protein>
    <submittedName>
        <fullName evidence="1">Uncharacterized protein</fullName>
    </submittedName>
</protein>
<dbReference type="EMBL" id="MN820898">
    <property type="protein sequence ID" value="QHB80487.1"/>
    <property type="molecule type" value="Genomic_DNA"/>
</dbReference>
<evidence type="ECO:0000313" key="2">
    <source>
        <dbReference type="Proteomes" id="UP000515820"/>
    </source>
</evidence>
<accession>A0A7G3PIG5</accession>